<name>A0ABX7PWF0_9BACT</name>
<dbReference type="PIRSF" id="PIRSF015601">
    <property type="entry name" value="MTase_slr0722"/>
    <property type="match status" value="1"/>
</dbReference>
<dbReference type="InterPro" id="IPR006700">
    <property type="entry name" value="RsmE"/>
</dbReference>
<evidence type="ECO:0000256" key="4">
    <source>
        <dbReference type="ARBA" id="ARBA00022552"/>
    </source>
</evidence>
<dbReference type="NCBIfam" id="TIGR00046">
    <property type="entry name" value="RsmE family RNA methyltransferase"/>
    <property type="match status" value="1"/>
</dbReference>
<evidence type="ECO:0000313" key="14">
    <source>
        <dbReference type="Proteomes" id="UP000663088"/>
    </source>
</evidence>
<evidence type="ECO:0000313" key="13">
    <source>
        <dbReference type="EMBL" id="QSR87335.1"/>
    </source>
</evidence>
<dbReference type="CDD" id="cd18084">
    <property type="entry name" value="RsmE-like"/>
    <property type="match status" value="1"/>
</dbReference>
<dbReference type="Gene3D" id="3.40.1280.10">
    <property type="match status" value="1"/>
</dbReference>
<dbReference type="InterPro" id="IPR029028">
    <property type="entry name" value="Alpha/beta_knot_MTases"/>
</dbReference>
<keyword evidence="6 10" id="KW-0808">Transferase</keyword>
<protein>
    <recommendedName>
        <fullName evidence="10">Ribosomal RNA small subunit methyltransferase E</fullName>
        <ecNumber evidence="10">2.1.1.193</ecNumber>
    </recommendedName>
</protein>
<dbReference type="EC" id="2.1.1.193" evidence="10"/>
<dbReference type="PANTHER" id="PTHR30027">
    <property type="entry name" value="RIBOSOMAL RNA SMALL SUBUNIT METHYLTRANSFERASE E"/>
    <property type="match status" value="1"/>
</dbReference>
<evidence type="ECO:0000256" key="8">
    <source>
        <dbReference type="ARBA" id="ARBA00025699"/>
    </source>
</evidence>
<dbReference type="InterPro" id="IPR046887">
    <property type="entry name" value="RsmE_PUA-like"/>
</dbReference>
<dbReference type="Pfam" id="PF20260">
    <property type="entry name" value="PUA_4"/>
    <property type="match status" value="1"/>
</dbReference>
<evidence type="ECO:0000256" key="3">
    <source>
        <dbReference type="ARBA" id="ARBA00022490"/>
    </source>
</evidence>
<gene>
    <name evidence="13" type="ORF">EM20IM_03120</name>
</gene>
<evidence type="ECO:0000256" key="6">
    <source>
        <dbReference type="ARBA" id="ARBA00022679"/>
    </source>
</evidence>
<accession>A0ABX7PWF0</accession>
<sequence>MELYFCPDYTRRCLDWAESHHCIHVMRHKIGDLIEVFDGKGSSWEAKIEKIENHQVFVSLLREIKEESPSKKPLLILIQSVLKNKAMHWLLQKVTEIGVDRIIPVISKRSLLALEERQQLKEKKWNEILVAAAKQCHRRKLPELFKISLLADALKEGFPSSLKLVAFLGKEARSLKEVMQCSSSRNVSSVVILIGPEGDFTGEEKNMVLNQGFIPVSLGNQVLRSETAALFLASVINYELKL</sequence>
<dbReference type="InterPro" id="IPR046886">
    <property type="entry name" value="RsmE_MTase_dom"/>
</dbReference>
<dbReference type="SUPFAM" id="SSF75217">
    <property type="entry name" value="alpha/beta knot"/>
    <property type="match status" value="1"/>
</dbReference>
<dbReference type="SUPFAM" id="SSF88697">
    <property type="entry name" value="PUA domain-like"/>
    <property type="match status" value="1"/>
</dbReference>
<dbReference type="PANTHER" id="PTHR30027:SF3">
    <property type="entry name" value="16S RRNA (URACIL(1498)-N(3))-METHYLTRANSFERASE"/>
    <property type="match status" value="1"/>
</dbReference>
<keyword evidence="5 10" id="KW-0489">Methyltransferase</keyword>
<organism evidence="13 14">
    <name type="scientific">Candidatus Methylacidiphilum infernorum</name>
    <dbReference type="NCBI Taxonomy" id="511746"/>
    <lineage>
        <taxon>Bacteria</taxon>
        <taxon>Pseudomonadati</taxon>
        <taxon>Verrucomicrobiota</taxon>
        <taxon>Methylacidiphilae</taxon>
        <taxon>Methylacidiphilales</taxon>
        <taxon>Methylacidiphilaceae</taxon>
        <taxon>Methylacidiphilum (ex Ratnadevi et al. 2023)</taxon>
    </lineage>
</organism>
<dbReference type="EMBL" id="CP065956">
    <property type="protein sequence ID" value="QSR87335.1"/>
    <property type="molecule type" value="Genomic_DNA"/>
</dbReference>
<keyword evidence="14" id="KW-1185">Reference proteome</keyword>
<evidence type="ECO:0000256" key="1">
    <source>
        <dbReference type="ARBA" id="ARBA00004496"/>
    </source>
</evidence>
<comment type="subcellular location">
    <subcellularLocation>
        <location evidence="1 10">Cytoplasm</location>
    </subcellularLocation>
</comment>
<comment type="function">
    <text evidence="8 10">Specifically methylates the N3 position of the uracil ring of uridine 1498 (m3U1498) in 16S rRNA. Acts on the fully assembled 30S ribosomal subunit.</text>
</comment>
<evidence type="ECO:0000256" key="2">
    <source>
        <dbReference type="ARBA" id="ARBA00005528"/>
    </source>
</evidence>
<evidence type="ECO:0000259" key="12">
    <source>
        <dbReference type="Pfam" id="PF20260"/>
    </source>
</evidence>
<feature type="domain" description="Ribosomal RNA small subunit methyltransferase E PUA-like" evidence="12">
    <location>
        <begin position="17"/>
        <end position="60"/>
    </location>
</feature>
<evidence type="ECO:0000256" key="9">
    <source>
        <dbReference type="ARBA" id="ARBA00047944"/>
    </source>
</evidence>
<feature type="domain" description="Ribosomal RNA small subunit methyltransferase E methyltransferase" evidence="11">
    <location>
        <begin position="74"/>
        <end position="236"/>
    </location>
</feature>
<evidence type="ECO:0000256" key="7">
    <source>
        <dbReference type="ARBA" id="ARBA00022691"/>
    </source>
</evidence>
<proteinExistence type="inferred from homology"/>
<dbReference type="RefSeq" id="WP_206847783.1">
    <property type="nucleotide sequence ID" value="NZ_CP065956.1"/>
</dbReference>
<comment type="catalytic activity">
    <reaction evidence="9 10">
        <text>uridine(1498) in 16S rRNA + S-adenosyl-L-methionine = N(3)-methyluridine(1498) in 16S rRNA + S-adenosyl-L-homocysteine + H(+)</text>
        <dbReference type="Rhea" id="RHEA:42920"/>
        <dbReference type="Rhea" id="RHEA-COMP:10283"/>
        <dbReference type="Rhea" id="RHEA-COMP:10284"/>
        <dbReference type="ChEBI" id="CHEBI:15378"/>
        <dbReference type="ChEBI" id="CHEBI:57856"/>
        <dbReference type="ChEBI" id="CHEBI:59789"/>
        <dbReference type="ChEBI" id="CHEBI:65315"/>
        <dbReference type="ChEBI" id="CHEBI:74502"/>
        <dbReference type="EC" id="2.1.1.193"/>
    </reaction>
</comment>
<dbReference type="Proteomes" id="UP000663088">
    <property type="component" value="Chromosome"/>
</dbReference>
<keyword evidence="7 10" id="KW-0949">S-adenosyl-L-methionine</keyword>
<dbReference type="Pfam" id="PF04452">
    <property type="entry name" value="Methyltrans_RNA"/>
    <property type="match status" value="1"/>
</dbReference>
<keyword evidence="3 10" id="KW-0963">Cytoplasm</keyword>
<evidence type="ECO:0000256" key="10">
    <source>
        <dbReference type="PIRNR" id="PIRNR015601"/>
    </source>
</evidence>
<comment type="similarity">
    <text evidence="2 10">Belongs to the RNA methyltransferase RsmE family.</text>
</comment>
<evidence type="ECO:0000256" key="5">
    <source>
        <dbReference type="ARBA" id="ARBA00022603"/>
    </source>
</evidence>
<dbReference type="InterPro" id="IPR029026">
    <property type="entry name" value="tRNA_m1G_MTases_N"/>
</dbReference>
<reference evidence="13 14" key="1">
    <citation type="submission" date="2020-12" db="EMBL/GenBank/DDBJ databases">
        <authorList>
            <person name="Awala S.I."/>
            <person name="Gwak J.-H."/>
            <person name="Kim S.-J."/>
            <person name="Rhee S.-K."/>
        </authorList>
    </citation>
    <scope>NUCLEOTIDE SEQUENCE [LARGE SCALE GENOMIC DNA]</scope>
    <source>
        <strain evidence="13 14">IT5</strain>
    </source>
</reference>
<keyword evidence="4 10" id="KW-0698">rRNA processing</keyword>
<dbReference type="InterPro" id="IPR015947">
    <property type="entry name" value="PUA-like_sf"/>
</dbReference>
<evidence type="ECO:0000259" key="11">
    <source>
        <dbReference type="Pfam" id="PF04452"/>
    </source>
</evidence>